<organism evidence="4 5">
    <name type="scientific">Desulfosarcina alkanivorans</name>
    <dbReference type="NCBI Taxonomy" id="571177"/>
    <lineage>
        <taxon>Bacteria</taxon>
        <taxon>Pseudomonadati</taxon>
        <taxon>Thermodesulfobacteriota</taxon>
        <taxon>Desulfobacteria</taxon>
        <taxon>Desulfobacterales</taxon>
        <taxon>Desulfosarcinaceae</taxon>
        <taxon>Desulfosarcina</taxon>
    </lineage>
</organism>
<dbReference type="PROSITE" id="PS50005">
    <property type="entry name" value="TPR"/>
    <property type="match status" value="1"/>
</dbReference>
<dbReference type="SUPFAM" id="SSF48452">
    <property type="entry name" value="TPR-like"/>
    <property type="match status" value="1"/>
</dbReference>
<protein>
    <submittedName>
        <fullName evidence="4">BatE protein</fullName>
    </submittedName>
</protein>
<feature type="transmembrane region" description="Helical" evidence="2">
    <location>
        <begin position="132"/>
        <end position="151"/>
    </location>
</feature>
<keyword evidence="1" id="KW-0802">TPR repeat</keyword>
<keyword evidence="3" id="KW-0732">Signal</keyword>
<dbReference type="KEGG" id="dalk:DSCA_38440"/>
<evidence type="ECO:0000313" key="4">
    <source>
        <dbReference type="EMBL" id="BBO69914.1"/>
    </source>
</evidence>
<dbReference type="RefSeq" id="WP_155317901.1">
    <property type="nucleotide sequence ID" value="NZ_AP021874.1"/>
</dbReference>
<dbReference type="Gene3D" id="2.30.30.40">
    <property type="entry name" value="SH3 Domains"/>
    <property type="match status" value="1"/>
</dbReference>
<evidence type="ECO:0000313" key="5">
    <source>
        <dbReference type="Proteomes" id="UP000427906"/>
    </source>
</evidence>
<evidence type="ECO:0000256" key="3">
    <source>
        <dbReference type="SAM" id="SignalP"/>
    </source>
</evidence>
<feature type="signal peptide" evidence="3">
    <location>
        <begin position="1"/>
        <end position="22"/>
    </location>
</feature>
<dbReference type="OrthoDB" id="5240474at2"/>
<feature type="chain" id="PRO_5024317145" evidence="3">
    <location>
        <begin position="23"/>
        <end position="249"/>
    </location>
</feature>
<feature type="repeat" description="TPR" evidence="1">
    <location>
        <begin position="59"/>
        <end position="92"/>
    </location>
</feature>
<proteinExistence type="predicted"/>
<dbReference type="InterPro" id="IPR019734">
    <property type="entry name" value="TPR_rpt"/>
</dbReference>
<dbReference type="InterPro" id="IPR011990">
    <property type="entry name" value="TPR-like_helical_dom_sf"/>
</dbReference>
<keyword evidence="2" id="KW-1133">Transmembrane helix</keyword>
<gene>
    <name evidence="4" type="primary">batE</name>
    <name evidence="4" type="ORF">DSCA_38440</name>
</gene>
<keyword evidence="5" id="KW-1185">Reference proteome</keyword>
<dbReference type="EMBL" id="AP021874">
    <property type="protein sequence ID" value="BBO69914.1"/>
    <property type="molecule type" value="Genomic_DNA"/>
</dbReference>
<dbReference type="Proteomes" id="UP000427906">
    <property type="component" value="Chromosome"/>
</dbReference>
<accession>A0A5K7YUF0</accession>
<keyword evidence="2" id="KW-0472">Membrane</keyword>
<evidence type="ECO:0000256" key="2">
    <source>
        <dbReference type="SAM" id="Phobius"/>
    </source>
</evidence>
<feature type="transmembrane region" description="Helical" evidence="2">
    <location>
        <begin position="163"/>
        <end position="182"/>
    </location>
</feature>
<dbReference type="AlphaFoldDB" id="A0A5K7YUF0"/>
<dbReference type="Pfam" id="PF13432">
    <property type="entry name" value="TPR_16"/>
    <property type="match status" value="1"/>
</dbReference>
<dbReference type="SMART" id="SM00028">
    <property type="entry name" value="TPR"/>
    <property type="match status" value="1"/>
</dbReference>
<keyword evidence="2" id="KW-0812">Transmembrane</keyword>
<evidence type="ECO:0000256" key="1">
    <source>
        <dbReference type="PROSITE-ProRule" id="PRU00339"/>
    </source>
</evidence>
<reference evidence="4 5" key="1">
    <citation type="submission" date="2019-11" db="EMBL/GenBank/DDBJ databases">
        <title>Comparative genomics of hydrocarbon-degrading Desulfosarcina strains.</title>
        <authorList>
            <person name="Watanabe M."/>
            <person name="Kojima H."/>
            <person name="Fukui M."/>
        </authorList>
    </citation>
    <scope>NUCLEOTIDE SEQUENCE [LARGE SCALE GENOMIC DNA]</scope>
    <source>
        <strain evidence="4 5">PL12</strain>
    </source>
</reference>
<name>A0A5K7YUF0_9BACT</name>
<sequence>MKRRTLTFGCIMLLLALATASASEPARTFMDGTEAYRNGDWPAAIAAFESLADGGVDNGRLFYNLGNAHLKNDDLGHALLWYERALQHIPDDPDLRFNHDYALTLTKDERGERESPLLRILFFWKYQLSHATVRWTAILLNAALWTALSVLAARKKRLLRPSVILTAAATIVFSATAAYNYVEARQVRYAVILTEQTAVRSGFSDTATQLFILHAGTRVRVERQTDTHLLVRYTEDKIGWVRQTDAGII</sequence>
<dbReference type="Gene3D" id="1.25.40.10">
    <property type="entry name" value="Tetratricopeptide repeat domain"/>
    <property type="match status" value="1"/>
</dbReference>